<evidence type="ECO:0000313" key="4">
    <source>
        <dbReference type="Proteomes" id="UP001597497"/>
    </source>
</evidence>
<dbReference type="RefSeq" id="WP_379928899.1">
    <property type="nucleotide sequence ID" value="NZ_JBHUMM010000010.1"/>
</dbReference>
<evidence type="ECO:0000259" key="2">
    <source>
        <dbReference type="PROSITE" id="PS50975"/>
    </source>
</evidence>
<dbReference type="Proteomes" id="UP001597497">
    <property type="component" value="Unassembled WGS sequence"/>
</dbReference>
<feature type="domain" description="ATP-grasp" evidence="2">
    <location>
        <begin position="132"/>
        <end position="366"/>
    </location>
</feature>
<protein>
    <submittedName>
        <fullName evidence="3">YheC/YheD family protein</fullName>
    </submittedName>
</protein>
<evidence type="ECO:0000256" key="1">
    <source>
        <dbReference type="PROSITE-ProRule" id="PRU00409"/>
    </source>
</evidence>
<name>A0ABW5R9M4_9BACL</name>
<proteinExistence type="predicted"/>
<gene>
    <name evidence="3" type="ORF">ACFSUC_07425</name>
</gene>
<dbReference type="InterPro" id="IPR011761">
    <property type="entry name" value="ATP-grasp"/>
</dbReference>
<dbReference type="EMBL" id="JBHUMM010000010">
    <property type="protein sequence ID" value="MFD2671436.1"/>
    <property type="molecule type" value="Genomic_DNA"/>
</dbReference>
<organism evidence="3 4">
    <name type="scientific">Marinicrinis sediminis</name>
    <dbReference type="NCBI Taxonomy" id="1652465"/>
    <lineage>
        <taxon>Bacteria</taxon>
        <taxon>Bacillati</taxon>
        <taxon>Bacillota</taxon>
        <taxon>Bacilli</taxon>
        <taxon>Bacillales</taxon>
        <taxon>Paenibacillaceae</taxon>
    </lineage>
</organism>
<keyword evidence="1" id="KW-0067">ATP-binding</keyword>
<accession>A0ABW5R9M4</accession>
<keyword evidence="4" id="KW-1185">Reference proteome</keyword>
<evidence type="ECO:0000313" key="3">
    <source>
        <dbReference type="EMBL" id="MFD2671436.1"/>
    </source>
</evidence>
<dbReference type="SUPFAM" id="SSF56059">
    <property type="entry name" value="Glutathione synthetase ATP-binding domain-like"/>
    <property type="match status" value="1"/>
</dbReference>
<dbReference type="PROSITE" id="PS50975">
    <property type="entry name" value="ATP_GRASP"/>
    <property type="match status" value="1"/>
</dbReference>
<reference evidence="4" key="1">
    <citation type="journal article" date="2019" name="Int. J. Syst. Evol. Microbiol.">
        <title>The Global Catalogue of Microorganisms (GCM) 10K type strain sequencing project: providing services to taxonomists for standard genome sequencing and annotation.</title>
        <authorList>
            <consortium name="The Broad Institute Genomics Platform"/>
            <consortium name="The Broad Institute Genome Sequencing Center for Infectious Disease"/>
            <person name="Wu L."/>
            <person name="Ma J."/>
        </authorList>
    </citation>
    <scope>NUCLEOTIDE SEQUENCE [LARGE SCALE GENOMIC DNA]</scope>
    <source>
        <strain evidence="4">KCTC 33676</strain>
    </source>
</reference>
<dbReference type="Pfam" id="PF14398">
    <property type="entry name" value="ATPgrasp_YheCD"/>
    <property type="match status" value="1"/>
</dbReference>
<comment type="caution">
    <text evidence="3">The sequence shown here is derived from an EMBL/GenBank/DDBJ whole genome shotgun (WGS) entry which is preliminary data.</text>
</comment>
<keyword evidence="1" id="KW-0547">Nucleotide-binding</keyword>
<dbReference type="InterPro" id="IPR026838">
    <property type="entry name" value="YheC/D"/>
</dbReference>
<sequence>MRVHNQNRPRPLLGILTMSCKKRGFRGNHPNFRDIIRRGRRMGSSTYIITVDELDLSKSTVKAYKYVEQTNKWKKVIIPIPYVLYNRIPYRKHEELPRVKQLLRECLESEEVKLYNPSFFYKWTLMEWLNASKLTKKYVPSTTRYQEAADLRKMLSKHSRVYLKPEKGKAGKGIMRIHKTRHPKLQYELKIQDRTQSQSFKFDRIAEISEALSSYMKKKDYIIQQAVDLQKYRGRPFDLRVLAQKNDQGRWCITGIGARIAGEESITTHVPRGGSIGDPKKMLRKVFGLTKSKQMLTKVAKASLFIAKQIERSAGHPLGEMSMDLGIDKKEQIWFFEANAKPMKFDEPLIRKKSLDYLFQYSRYLKNQSEERWGQPYGYEYNRT</sequence>